<dbReference type="CDD" id="cd05233">
    <property type="entry name" value="SDR_c"/>
    <property type="match status" value="1"/>
</dbReference>
<dbReference type="InterPro" id="IPR002347">
    <property type="entry name" value="SDR_fam"/>
</dbReference>
<dbReference type="InterPro" id="IPR036291">
    <property type="entry name" value="NAD(P)-bd_dom_sf"/>
</dbReference>
<dbReference type="GO" id="GO:0016616">
    <property type="term" value="F:oxidoreductase activity, acting on the CH-OH group of donors, NAD or NADP as acceptor"/>
    <property type="evidence" value="ECO:0007669"/>
    <property type="project" value="TreeGrafter"/>
</dbReference>
<gene>
    <name evidence="4" type="ORF">DWZ68_10140</name>
    <name evidence="3" type="ORF">I6J59_02250</name>
</gene>
<dbReference type="Proteomes" id="UP000286038">
    <property type="component" value="Unassembled WGS sequence"/>
</dbReference>
<evidence type="ECO:0000256" key="1">
    <source>
        <dbReference type="ARBA" id="ARBA00006484"/>
    </source>
</evidence>
<dbReference type="SUPFAM" id="SSF51735">
    <property type="entry name" value="NAD(P)-binding Rossmann-fold domains"/>
    <property type="match status" value="1"/>
</dbReference>
<dbReference type="Gene3D" id="3.40.50.720">
    <property type="entry name" value="NAD(P)-binding Rossmann-like Domain"/>
    <property type="match status" value="1"/>
</dbReference>
<dbReference type="PANTHER" id="PTHR42760:SF133">
    <property type="entry name" value="3-OXOACYL-[ACYL-CARRIER-PROTEIN] REDUCTASE"/>
    <property type="match status" value="1"/>
</dbReference>
<keyword evidence="2" id="KW-0560">Oxidoreductase</keyword>
<dbReference type="Proteomes" id="UP000654720">
    <property type="component" value="Chromosome"/>
</dbReference>
<proteinExistence type="inferred from homology"/>
<comment type="similarity">
    <text evidence="1">Belongs to the short-chain dehydrogenases/reductases (SDR) family.</text>
</comment>
<evidence type="ECO:0000256" key="2">
    <source>
        <dbReference type="ARBA" id="ARBA00023002"/>
    </source>
</evidence>
<evidence type="ECO:0000313" key="4">
    <source>
        <dbReference type="EMBL" id="RHM42988.1"/>
    </source>
</evidence>
<evidence type="ECO:0000313" key="3">
    <source>
        <dbReference type="EMBL" id="QRO50479.1"/>
    </source>
</evidence>
<dbReference type="AlphaFoldDB" id="A0A415QI15"/>
<evidence type="ECO:0000313" key="6">
    <source>
        <dbReference type="Proteomes" id="UP000654720"/>
    </source>
</evidence>
<dbReference type="RefSeq" id="WP_027201304.1">
    <property type="nucleotide sequence ID" value="NZ_CABJDM010000010.1"/>
</dbReference>
<organism evidence="4 5">
    <name type="scientific">Butyricimonas virosa</name>
    <dbReference type="NCBI Taxonomy" id="544645"/>
    <lineage>
        <taxon>Bacteria</taxon>
        <taxon>Pseudomonadati</taxon>
        <taxon>Bacteroidota</taxon>
        <taxon>Bacteroidia</taxon>
        <taxon>Bacteroidales</taxon>
        <taxon>Odoribacteraceae</taxon>
        <taxon>Butyricimonas</taxon>
    </lineage>
</organism>
<protein>
    <submittedName>
        <fullName evidence="4">SDR family oxidoreductase</fullName>
    </submittedName>
</protein>
<accession>A0A415QI15</accession>
<reference evidence="3 6" key="2">
    <citation type="submission" date="2021-02" db="EMBL/GenBank/DDBJ databases">
        <title>FDA dAtabase for Regulatory Grade micrObial Sequences (FDA-ARGOS): Supporting development and validation of Infectious Disease Dx tests.</title>
        <authorList>
            <person name="Carlson P."/>
            <person name="Fischbach M."/>
            <person name="Hastie J."/>
            <person name="Bilen M."/>
            <person name="Cheng A."/>
            <person name="Tallon L."/>
            <person name="Sadzewicz L."/>
            <person name="Zhao X."/>
            <person name="Boylan J."/>
            <person name="Ott S."/>
            <person name="Bowen H."/>
            <person name="Vavikolanu K."/>
            <person name="Mehta A."/>
            <person name="Aluvathingal J."/>
            <person name="Nadendla S."/>
            <person name="Yan Y."/>
            <person name="Sichtig H."/>
        </authorList>
    </citation>
    <scope>NUCLEOTIDE SEQUENCE [LARGE SCALE GENOMIC DNA]</scope>
    <source>
        <strain evidence="3 6">FDAARGOS_1229</strain>
    </source>
</reference>
<dbReference type="GeneID" id="93096714"/>
<dbReference type="PRINTS" id="PR00081">
    <property type="entry name" value="GDHRDH"/>
</dbReference>
<dbReference type="FunFam" id="3.40.50.720:FF:000084">
    <property type="entry name" value="Short-chain dehydrogenase reductase"/>
    <property type="match status" value="1"/>
</dbReference>
<dbReference type="GO" id="GO:0006633">
    <property type="term" value="P:fatty acid biosynthetic process"/>
    <property type="evidence" value="ECO:0007669"/>
    <property type="project" value="TreeGrafter"/>
</dbReference>
<evidence type="ECO:0000313" key="5">
    <source>
        <dbReference type="Proteomes" id="UP000286038"/>
    </source>
</evidence>
<dbReference type="PANTHER" id="PTHR42760">
    <property type="entry name" value="SHORT-CHAIN DEHYDROGENASES/REDUCTASES FAMILY MEMBER"/>
    <property type="match status" value="1"/>
</dbReference>
<sequence length="253" mass="27474">MTPFDLTGKNILISGASSGIGRQCAISCDKMGATVILMGRDNARLEETLSQMDEPSKHLVCRGNLTDFDWVTQIVEYVVREKGRLHGLLNCAGISATLPMKLVSKEKLEEYFTTNVFAAYHLTQEVCKVGHFDKNGGSIVFFSSVMGCVGEVGKSLYGMTKGALVAGMRSLACELAKKSIRVNTVSPGVVITPINEHLPHIANPEKRKILEEQHLLGLGRPEDVANACIYLLSDASRWVTGTNLVIDGGYTAR</sequence>
<name>A0A415QI15_9BACT</name>
<reference evidence="4 5" key="1">
    <citation type="submission" date="2018-08" db="EMBL/GenBank/DDBJ databases">
        <title>A genome reference for cultivated species of the human gut microbiota.</title>
        <authorList>
            <person name="Zou Y."/>
            <person name="Xue W."/>
            <person name="Luo G."/>
        </authorList>
    </citation>
    <scope>NUCLEOTIDE SEQUENCE [LARGE SCALE GENOMIC DNA]</scope>
    <source>
        <strain evidence="4 5">AF34-33</strain>
    </source>
</reference>
<dbReference type="EMBL" id="QRPV01000010">
    <property type="protein sequence ID" value="RHM42988.1"/>
    <property type="molecule type" value="Genomic_DNA"/>
</dbReference>
<keyword evidence="6" id="KW-1185">Reference proteome</keyword>
<dbReference type="GO" id="GO:0048038">
    <property type="term" value="F:quinone binding"/>
    <property type="evidence" value="ECO:0007669"/>
    <property type="project" value="TreeGrafter"/>
</dbReference>
<dbReference type="Pfam" id="PF13561">
    <property type="entry name" value="adh_short_C2"/>
    <property type="match status" value="1"/>
</dbReference>
<dbReference type="EMBL" id="CP069450">
    <property type="protein sequence ID" value="QRO50479.1"/>
    <property type="molecule type" value="Genomic_DNA"/>
</dbReference>